<dbReference type="EMBL" id="CP073041">
    <property type="protein sequence ID" value="UXE64094.1"/>
    <property type="molecule type" value="Genomic_DNA"/>
</dbReference>
<dbReference type="Proteomes" id="UP001065613">
    <property type="component" value="Chromosome"/>
</dbReference>
<organism evidence="1">
    <name type="scientific">Woronichinia naegeliana WA131</name>
    <dbReference type="NCBI Taxonomy" id="2824559"/>
    <lineage>
        <taxon>Bacteria</taxon>
        <taxon>Bacillati</taxon>
        <taxon>Cyanobacteriota</taxon>
        <taxon>Cyanophyceae</taxon>
        <taxon>Synechococcales</taxon>
        <taxon>Coelosphaeriaceae</taxon>
        <taxon>Woronichinia</taxon>
    </lineage>
</organism>
<reference evidence="1" key="1">
    <citation type="submission" date="2021-04" db="EMBL/GenBank/DDBJ databases">
        <title>Genome sequence of Woronichinia naegeliana from Washington state freshwater lake bloom.</title>
        <authorList>
            <person name="Dreher T.W."/>
        </authorList>
    </citation>
    <scope>NUCLEOTIDE SEQUENCE</scope>
    <source>
        <strain evidence="1">WA131</strain>
    </source>
</reference>
<gene>
    <name evidence="1" type="ORF">KA717_17190</name>
</gene>
<dbReference type="AlphaFoldDB" id="A0A977L1Z1"/>
<evidence type="ECO:0000313" key="1">
    <source>
        <dbReference type="EMBL" id="UXE64094.1"/>
    </source>
</evidence>
<dbReference type="KEGG" id="wna:KA717_17190"/>
<protein>
    <submittedName>
        <fullName evidence="1">Uncharacterized protein</fullName>
    </submittedName>
</protein>
<proteinExistence type="predicted"/>
<accession>A0A977L1Z1</accession>
<sequence length="134" mass="14557">MEPVTLTASAIAVLIATKAFEKTGEKLTESVWNSVEKFSAHLQRKDPKTAEAIAVVAKQPELAQQQPTVYGQQALIEKVENLVQNDRELRKLTEAIQTAVQAQPGAVVNLTKLAEKIGVVNQGPITNQTNTINL</sequence>
<name>A0A977L1Z1_9CYAN</name>